<evidence type="ECO:0000313" key="8">
    <source>
        <dbReference type="Proteomes" id="UP000771749"/>
    </source>
</evidence>
<dbReference type="GO" id="GO:0005886">
    <property type="term" value="C:plasma membrane"/>
    <property type="evidence" value="ECO:0007669"/>
    <property type="project" value="InterPro"/>
</dbReference>
<dbReference type="Pfam" id="PF04357">
    <property type="entry name" value="TamB"/>
    <property type="match status" value="1"/>
</dbReference>
<keyword evidence="3" id="KW-1133">Transmembrane helix</keyword>
<gene>
    <name evidence="7" type="ORF">IAC07_05180</name>
</gene>
<feature type="compositionally biased region" description="Basic and acidic residues" evidence="5">
    <location>
        <begin position="1502"/>
        <end position="1514"/>
    </location>
</feature>
<reference evidence="7" key="2">
    <citation type="journal article" date="2021" name="PeerJ">
        <title>Extensive microbial diversity within the chicken gut microbiome revealed by metagenomics and culture.</title>
        <authorList>
            <person name="Gilroy R."/>
            <person name="Ravi A."/>
            <person name="Getino M."/>
            <person name="Pursley I."/>
            <person name="Horton D.L."/>
            <person name="Alikhan N.F."/>
            <person name="Baker D."/>
            <person name="Gharbi K."/>
            <person name="Hall N."/>
            <person name="Watson M."/>
            <person name="Adriaenssens E.M."/>
            <person name="Foster-Nyarko E."/>
            <person name="Jarju S."/>
            <person name="Secka A."/>
            <person name="Antonio M."/>
            <person name="Oren A."/>
            <person name="Chaudhuri R.R."/>
            <person name="La Ragione R."/>
            <person name="Hildebrand F."/>
            <person name="Pallen M.J."/>
        </authorList>
    </citation>
    <scope>NUCLEOTIDE SEQUENCE</scope>
    <source>
        <strain evidence="7">F1-3629</strain>
    </source>
</reference>
<evidence type="ECO:0000256" key="5">
    <source>
        <dbReference type="SAM" id="MobiDB-lite"/>
    </source>
</evidence>
<evidence type="ECO:0000259" key="6">
    <source>
        <dbReference type="Pfam" id="PF04357"/>
    </source>
</evidence>
<evidence type="ECO:0000256" key="1">
    <source>
        <dbReference type="ARBA" id="ARBA00004167"/>
    </source>
</evidence>
<comment type="caution">
    <text evidence="7">The sequence shown here is derived from an EMBL/GenBank/DDBJ whole genome shotgun (WGS) entry which is preliminary data.</text>
</comment>
<evidence type="ECO:0000256" key="4">
    <source>
        <dbReference type="ARBA" id="ARBA00023136"/>
    </source>
</evidence>
<keyword evidence="2" id="KW-0812">Transmembrane</keyword>
<dbReference type="GO" id="GO:0009306">
    <property type="term" value="P:protein secretion"/>
    <property type="evidence" value="ECO:0007669"/>
    <property type="project" value="InterPro"/>
</dbReference>
<feature type="compositionally biased region" description="Basic residues" evidence="5">
    <location>
        <begin position="1515"/>
        <end position="1526"/>
    </location>
</feature>
<evidence type="ECO:0000256" key="2">
    <source>
        <dbReference type="ARBA" id="ARBA00022692"/>
    </source>
</evidence>
<dbReference type="EMBL" id="JADIMJ010000076">
    <property type="protein sequence ID" value="MBO8454102.1"/>
    <property type="molecule type" value="Genomic_DNA"/>
</dbReference>
<name>A0A940IGM4_9BACT</name>
<keyword evidence="4" id="KW-0472">Membrane</keyword>
<evidence type="ECO:0000313" key="7">
    <source>
        <dbReference type="EMBL" id="MBO8454102.1"/>
    </source>
</evidence>
<sequence length="1526" mass="168184">MKILWLAAVALTAVILAGILAIQTPGVQTYLSRQAIEKISSAADADIKFDKIHIKPFNALVIKNIAIIDRNPCDSTAADTLFAAEYVIARFTLKGLGRREGLHIGRTYLRNAEMSLVIEEDGTNLQRMFGIDKNREKKPQDRNIFDIRRVDINGMEFRMQNFRKEDKARHEGTIDWNDLEVTGINLGARNLKLSGGIMSGRVDYMSFREKSGYACNSISGKARVGNGRTIVEDLEINDLWSDVRLSSFVMSYGSSADFKDFVGKVRLDASISGGRLGMQSLAFFVPGLSGNMFSADIRGNISGTVSSLSLADLTVDGGKDKISGTFSGMVTGLPETDKMYLDLKMDGLGFSTDGLHDFIRNWGHGNAPDIRRYAKGETFTLDGRARGTLGRLKISAGINSGIGSIYADINMTGLTSRTQSIRIGGNLKTEDFDIGKAMGYNAIRQCTMNARLHADLGNRDGSPELAIDSLFISRLNINDYDYSKIAAAGTVAKETFNGKIICSDPNLNFMFQGMFNLSRKTSNALYKFYMHVGYADLHAMNIDRRGISRVSFRTTANFNLLKKSGALIGDIDIAELVLENSMGKYDIGEISINSYSGNDINRMSFLSEFAEGNFTGTAPVTKFIRDFKSVTLKKELPAMFRDTSMTWDNERYRLSVKTFNSMDLMSFLAPGVYIDDSTSLTARIDSSGTFSARLQSPRLAFKEHYVKDLTLEMDNAGENLSGKVNSGSIKLATLSLNNSLMEFFADDNHVGLGFSYDNRSTLTNRGEFFALADVSRDAGEEMGIEVNILPTSIYLNDREWNIRPSKFSVKGRDIDVDILEFTSGDQTVRVSGKTSEKTGSRLTVALDRFDISVVNPLMKKDMAFSGAVTGTADILTPYSSLGLDMNFLCDSMTAAGSGLGTVMLSGRLDGTGGGKRLDLNLSNDISGKRTFSIGGNYAIRSRKADFGITLDRFDISCMKPLLSDVISDMDGHISGRFSARGPVDRLAVRSENAGFENAGLTVGFTNVRYLLNGGFRLDETGVYFDNVNIEDGKDGRGMLSGSISYDHFKDIRFNARANVINIAAIDLAENESEQFYGNVSATGSVEFSGPMKSLLLTVNAATSGDGQFHIPLSSGGNATGSNLLTYKEPVVIKKIDPYETMIARMKEQETKESDFRMKLRVAVTQGTEAFIEIDKATGNLLSGRGNGVIEIELQPKKDIFNITGDYTIASGNYRFVALGFASRDFTIQDGSSVKFNGDIMESTLDIDALYTTKASLSTLIADTTSVSNRRTVECGISITDKLSNPRLGFSIAVPDLDPTVQSRVESALSTEDKVQKQFLSLIISNSFLPDEQSGIVNNSSMLYSNVTDIMTNQLNNIFQKLNIPLDLGLNYQPNEKGNDIFDVAVSTQLFNNRVIVNGNIGNRQYNSGSSGSDVVGDLDIEIKLTRSGALRLTLFSHSADEYTNYLDNSQRNGIGIAWQKEFDRFDTFVRNIFKKREEREEEERRALVERRNMERNVIIIGPDDRKADKRERQKATRRKEKKTGYD</sequence>
<organism evidence="7 8">
    <name type="scientific">Candidatus Cryptobacteroides gallistercoris</name>
    <dbReference type="NCBI Taxonomy" id="2840765"/>
    <lineage>
        <taxon>Bacteria</taxon>
        <taxon>Pseudomonadati</taxon>
        <taxon>Bacteroidota</taxon>
        <taxon>Bacteroidia</taxon>
        <taxon>Bacteroidales</taxon>
        <taxon>Candidatus Cryptobacteroides</taxon>
    </lineage>
</organism>
<feature type="region of interest" description="Disordered" evidence="5">
    <location>
        <begin position="1499"/>
        <end position="1526"/>
    </location>
</feature>
<accession>A0A940IGM4</accession>
<proteinExistence type="predicted"/>
<dbReference type="Proteomes" id="UP000771749">
    <property type="component" value="Unassembled WGS sequence"/>
</dbReference>
<dbReference type="InterPro" id="IPR007452">
    <property type="entry name" value="TamB_C"/>
</dbReference>
<reference evidence="7" key="1">
    <citation type="submission" date="2020-10" db="EMBL/GenBank/DDBJ databases">
        <authorList>
            <person name="Gilroy R."/>
        </authorList>
    </citation>
    <scope>NUCLEOTIDE SEQUENCE</scope>
    <source>
        <strain evidence="7">F1-3629</strain>
    </source>
</reference>
<evidence type="ECO:0000256" key="3">
    <source>
        <dbReference type="ARBA" id="ARBA00022989"/>
    </source>
</evidence>
<comment type="subcellular location">
    <subcellularLocation>
        <location evidence="1">Membrane</location>
        <topology evidence="1">Single-pass membrane protein</topology>
    </subcellularLocation>
</comment>
<protein>
    <submittedName>
        <fullName evidence="7">Translocation/assembly module TamB domain-containing protein</fullName>
    </submittedName>
</protein>
<feature type="domain" description="Translocation and assembly module TamB C-terminal" evidence="6">
    <location>
        <begin position="1028"/>
        <end position="1462"/>
    </location>
</feature>